<name>A0AAU8IF86_9BACL</name>
<dbReference type="PANTHER" id="PTHR46663:SF2">
    <property type="entry name" value="GGDEF DOMAIN-CONTAINING PROTEIN"/>
    <property type="match status" value="1"/>
</dbReference>
<dbReference type="SUPFAM" id="SSF55073">
    <property type="entry name" value="Nucleotide cyclase"/>
    <property type="match status" value="1"/>
</dbReference>
<dbReference type="RefSeq" id="WP_353948299.1">
    <property type="nucleotide sequence ID" value="NZ_CP159510.1"/>
</dbReference>
<dbReference type="Gene3D" id="3.30.70.270">
    <property type="match status" value="1"/>
</dbReference>
<dbReference type="EMBL" id="CP159510">
    <property type="protein sequence ID" value="XCJ16962.1"/>
    <property type="molecule type" value="Genomic_DNA"/>
</dbReference>
<organism evidence="3">
    <name type="scientific">Sporolactobacillus sp. Y61</name>
    <dbReference type="NCBI Taxonomy" id="3160863"/>
    <lineage>
        <taxon>Bacteria</taxon>
        <taxon>Bacillati</taxon>
        <taxon>Bacillota</taxon>
        <taxon>Bacilli</taxon>
        <taxon>Bacillales</taxon>
        <taxon>Sporolactobacillaceae</taxon>
        <taxon>Sporolactobacillus</taxon>
    </lineage>
</organism>
<proteinExistence type="predicted"/>
<dbReference type="SMART" id="SM00091">
    <property type="entry name" value="PAS"/>
    <property type="match status" value="1"/>
</dbReference>
<dbReference type="PROSITE" id="PS50112">
    <property type="entry name" value="PAS"/>
    <property type="match status" value="1"/>
</dbReference>
<dbReference type="SMART" id="SM00267">
    <property type="entry name" value="GGDEF"/>
    <property type="match status" value="1"/>
</dbReference>
<dbReference type="NCBIfam" id="TIGR00254">
    <property type="entry name" value="GGDEF"/>
    <property type="match status" value="1"/>
</dbReference>
<dbReference type="InterPro" id="IPR013767">
    <property type="entry name" value="PAS_fold"/>
</dbReference>
<evidence type="ECO:0000259" key="1">
    <source>
        <dbReference type="PROSITE" id="PS50112"/>
    </source>
</evidence>
<protein>
    <submittedName>
        <fullName evidence="3">Diguanylate cyclase</fullName>
        <ecNumber evidence="3">2.7.7.65</ecNumber>
    </submittedName>
</protein>
<dbReference type="FunFam" id="3.30.70.270:FF:000001">
    <property type="entry name" value="Diguanylate cyclase domain protein"/>
    <property type="match status" value="1"/>
</dbReference>
<dbReference type="InterPro" id="IPR043128">
    <property type="entry name" value="Rev_trsase/Diguanyl_cyclase"/>
</dbReference>
<dbReference type="Gene3D" id="3.30.450.20">
    <property type="entry name" value="PAS domain"/>
    <property type="match status" value="1"/>
</dbReference>
<reference evidence="3" key="1">
    <citation type="submission" date="2024-06" db="EMBL/GenBank/DDBJ databases">
        <authorList>
            <person name="Fan A."/>
            <person name="Zhang F.Y."/>
            <person name="Zhang L."/>
        </authorList>
    </citation>
    <scope>NUCLEOTIDE SEQUENCE</scope>
    <source>
        <strain evidence="3">Y61</strain>
    </source>
</reference>
<keyword evidence="3" id="KW-0548">Nucleotidyltransferase</keyword>
<dbReference type="InterPro" id="IPR000014">
    <property type="entry name" value="PAS"/>
</dbReference>
<keyword evidence="3" id="KW-0808">Transferase</keyword>
<dbReference type="NCBIfam" id="TIGR00229">
    <property type="entry name" value="sensory_box"/>
    <property type="match status" value="1"/>
</dbReference>
<dbReference type="InterPro" id="IPR035965">
    <property type="entry name" value="PAS-like_dom_sf"/>
</dbReference>
<dbReference type="PANTHER" id="PTHR46663">
    <property type="entry name" value="DIGUANYLATE CYCLASE DGCT-RELATED"/>
    <property type="match status" value="1"/>
</dbReference>
<dbReference type="EC" id="2.7.7.65" evidence="3"/>
<dbReference type="PROSITE" id="PS50887">
    <property type="entry name" value="GGDEF"/>
    <property type="match status" value="1"/>
</dbReference>
<accession>A0AAU8IF86</accession>
<dbReference type="GO" id="GO:0052621">
    <property type="term" value="F:diguanylate cyclase activity"/>
    <property type="evidence" value="ECO:0007669"/>
    <property type="project" value="UniProtKB-EC"/>
</dbReference>
<dbReference type="InterPro" id="IPR000160">
    <property type="entry name" value="GGDEF_dom"/>
</dbReference>
<gene>
    <name evidence="3" type="ORF">ABNN70_15375</name>
</gene>
<evidence type="ECO:0000259" key="2">
    <source>
        <dbReference type="PROSITE" id="PS50887"/>
    </source>
</evidence>
<dbReference type="SUPFAM" id="SSF55785">
    <property type="entry name" value="PYP-like sensor domain (PAS domain)"/>
    <property type="match status" value="1"/>
</dbReference>
<dbReference type="InterPro" id="IPR052163">
    <property type="entry name" value="DGC-Regulatory_Protein"/>
</dbReference>
<feature type="domain" description="GGDEF" evidence="2">
    <location>
        <begin position="181"/>
        <end position="306"/>
    </location>
</feature>
<dbReference type="CDD" id="cd01949">
    <property type="entry name" value="GGDEF"/>
    <property type="match status" value="1"/>
</dbReference>
<dbReference type="Pfam" id="PF00989">
    <property type="entry name" value="PAS"/>
    <property type="match status" value="1"/>
</dbReference>
<dbReference type="Pfam" id="PF00990">
    <property type="entry name" value="GGDEF"/>
    <property type="match status" value="1"/>
</dbReference>
<sequence length="306" mass="35284">MITLDSVLPGVLHCINEGVVILSNDREILCWNPFMEKITGMQASETLGRPLEDVLPQMNNNFFHEAIRNLIHNGTPAFFSAAMHKHLINRERKVNLKMDRVAYHEGPAIFLEFTDVTHQFLRISQLHQYVTQLSRLNDELRRKEAVIKKLAYYDRLTGVANRALFDKYAGRYLNEAKETGRMLGLMFIDVNEFKSINDTYGHNTGDKVMTRVASLLTQSTRKNDIVCRYGGDEFVVLLPGIHDDENDHEIIDGIKRNKHRKIMQDGYEIHLSLSIGISFYPEDGESIDELIERADCLMYQDKHESK</sequence>
<dbReference type="GO" id="GO:0006355">
    <property type="term" value="P:regulation of DNA-templated transcription"/>
    <property type="evidence" value="ECO:0007669"/>
    <property type="project" value="InterPro"/>
</dbReference>
<feature type="domain" description="PAS" evidence="1">
    <location>
        <begin position="4"/>
        <end position="74"/>
    </location>
</feature>
<dbReference type="InterPro" id="IPR029787">
    <property type="entry name" value="Nucleotide_cyclase"/>
</dbReference>
<dbReference type="AlphaFoldDB" id="A0AAU8IF86"/>
<evidence type="ECO:0000313" key="3">
    <source>
        <dbReference type="EMBL" id="XCJ16962.1"/>
    </source>
</evidence>